<dbReference type="InterPro" id="IPR004447">
    <property type="entry name" value="Peptidase_S41A"/>
</dbReference>
<evidence type="ECO:0000256" key="3">
    <source>
        <dbReference type="ARBA" id="ARBA00022801"/>
    </source>
</evidence>
<dbReference type="InterPro" id="IPR005151">
    <property type="entry name" value="Tail-specific_protease"/>
</dbReference>
<dbReference type="CDD" id="cd07560">
    <property type="entry name" value="Peptidase_S41_CPP"/>
    <property type="match status" value="1"/>
</dbReference>
<reference evidence="7 8" key="1">
    <citation type="submission" date="2024-03" db="EMBL/GenBank/DDBJ databases">
        <title>Human intestinal bacterial collection.</title>
        <authorList>
            <person name="Pauvert C."/>
            <person name="Hitch T.C.A."/>
            <person name="Clavel T."/>
        </authorList>
    </citation>
    <scope>NUCLEOTIDE SEQUENCE [LARGE SCALE GENOMIC DNA]</scope>
    <source>
        <strain evidence="7 8">CLA-AA-H132</strain>
    </source>
</reference>
<dbReference type="InterPro" id="IPR029045">
    <property type="entry name" value="ClpP/crotonase-like_dom_sf"/>
</dbReference>
<protein>
    <submittedName>
        <fullName evidence="7">S41 family peptidase</fullName>
    </submittedName>
</protein>
<dbReference type="Pfam" id="PF17820">
    <property type="entry name" value="PDZ_6"/>
    <property type="match status" value="1"/>
</dbReference>
<comment type="caution">
    <text evidence="7">The sequence shown here is derived from an EMBL/GenBank/DDBJ whole genome shotgun (WGS) entry which is preliminary data.</text>
</comment>
<dbReference type="InterPro" id="IPR055210">
    <property type="entry name" value="CtpA/B_N"/>
</dbReference>
<evidence type="ECO:0000313" key="8">
    <source>
        <dbReference type="Proteomes" id="UP001438008"/>
    </source>
</evidence>
<dbReference type="PANTHER" id="PTHR32060:SF30">
    <property type="entry name" value="CARBOXY-TERMINAL PROCESSING PROTEASE CTPA"/>
    <property type="match status" value="1"/>
</dbReference>
<gene>
    <name evidence="7" type="ORF">WMO29_11095</name>
</gene>
<evidence type="ECO:0000256" key="4">
    <source>
        <dbReference type="ARBA" id="ARBA00022825"/>
    </source>
</evidence>
<dbReference type="Gene3D" id="2.30.42.10">
    <property type="match status" value="1"/>
</dbReference>
<comment type="similarity">
    <text evidence="1 5">Belongs to the peptidase S41A family.</text>
</comment>
<proteinExistence type="inferred from homology"/>
<dbReference type="CDD" id="cd06782">
    <property type="entry name" value="cpPDZ_CPP-like"/>
    <property type="match status" value="1"/>
</dbReference>
<dbReference type="SUPFAM" id="SSF50156">
    <property type="entry name" value="PDZ domain-like"/>
    <property type="match status" value="1"/>
</dbReference>
<evidence type="ECO:0000256" key="1">
    <source>
        <dbReference type="ARBA" id="ARBA00009179"/>
    </source>
</evidence>
<keyword evidence="2 5" id="KW-0645">Protease</keyword>
<dbReference type="InterPro" id="IPR036034">
    <property type="entry name" value="PDZ_sf"/>
</dbReference>
<sequence length="405" mass="44030">MENKKQFIKGFAVGILVTVLLAGGIFAGSNALTKASDEKKAESGELNLTSSQVEDKITEIETLVQNYYLNDIDTDQVENYLYKGMIVGLDDPYAAYYTKEEYQSLMDSTNGSYYGIGVEMSQNMTTGIITITRVFEGSPAEEAGLLPGDVIYRVDDEEVTGEDLTKVVSKVKGAEGTTIPISVAREGESDYLTFDVERRMIEISTVAHKLLDGNIGYISVTSFDDVTVNQFLAALDDLENQGETALIIDLRNNGGGLVSSACSMLDRLLPEGLIVYTEDKYGNRDEMKSDVENYFDKPLVLLVNGNSASASEIFAGAIKDYGIGTLVGTQTFGKGIVQKIYPLSDGTAVKLTVSKYYTPNGNNIHGIGIAPDVEVELDPAVANEVVIPEEKDNQLQKAMEILTEK</sequence>
<organism evidence="7 8">
    <name type="scientific">Laedolimicola intestinihominis</name>
    <dbReference type="NCBI Taxonomy" id="3133166"/>
    <lineage>
        <taxon>Bacteria</taxon>
        <taxon>Bacillati</taxon>
        <taxon>Bacillota</taxon>
        <taxon>Clostridia</taxon>
        <taxon>Lachnospirales</taxon>
        <taxon>Lachnospiraceae</taxon>
        <taxon>Laedolimicola</taxon>
    </lineage>
</organism>
<accession>A0ABV1FIX9</accession>
<feature type="domain" description="PDZ" evidence="6">
    <location>
        <begin position="102"/>
        <end position="174"/>
    </location>
</feature>
<dbReference type="PROSITE" id="PS50106">
    <property type="entry name" value="PDZ"/>
    <property type="match status" value="1"/>
</dbReference>
<keyword evidence="3 5" id="KW-0378">Hydrolase</keyword>
<dbReference type="Gene3D" id="3.90.226.10">
    <property type="entry name" value="2-enoyl-CoA Hydratase, Chain A, domain 1"/>
    <property type="match status" value="1"/>
</dbReference>
<keyword evidence="4 5" id="KW-0720">Serine protease</keyword>
<dbReference type="RefSeq" id="WP_178038330.1">
    <property type="nucleotide sequence ID" value="NZ_JBBMFE010000010.1"/>
</dbReference>
<evidence type="ECO:0000256" key="2">
    <source>
        <dbReference type="ARBA" id="ARBA00022670"/>
    </source>
</evidence>
<dbReference type="InterPro" id="IPR041489">
    <property type="entry name" value="PDZ_6"/>
</dbReference>
<dbReference type="SMART" id="SM00245">
    <property type="entry name" value="TSPc"/>
    <property type="match status" value="1"/>
</dbReference>
<dbReference type="Proteomes" id="UP001438008">
    <property type="component" value="Unassembled WGS sequence"/>
</dbReference>
<dbReference type="SUPFAM" id="SSF52096">
    <property type="entry name" value="ClpP/crotonase"/>
    <property type="match status" value="1"/>
</dbReference>
<evidence type="ECO:0000259" key="6">
    <source>
        <dbReference type="PROSITE" id="PS50106"/>
    </source>
</evidence>
<dbReference type="Pfam" id="PF22694">
    <property type="entry name" value="CtpB_N-like"/>
    <property type="match status" value="1"/>
</dbReference>
<evidence type="ECO:0000256" key="5">
    <source>
        <dbReference type="RuleBase" id="RU004404"/>
    </source>
</evidence>
<dbReference type="Gene3D" id="3.30.750.44">
    <property type="match status" value="1"/>
</dbReference>
<dbReference type="Pfam" id="PF03572">
    <property type="entry name" value="Peptidase_S41"/>
    <property type="match status" value="1"/>
</dbReference>
<name>A0ABV1FIX9_9FIRM</name>
<evidence type="ECO:0000313" key="7">
    <source>
        <dbReference type="EMBL" id="MEQ2473028.1"/>
    </source>
</evidence>
<dbReference type="SMART" id="SM00228">
    <property type="entry name" value="PDZ"/>
    <property type="match status" value="1"/>
</dbReference>
<keyword evidence="8" id="KW-1185">Reference proteome</keyword>
<dbReference type="InterPro" id="IPR001478">
    <property type="entry name" value="PDZ"/>
</dbReference>
<dbReference type="NCBIfam" id="TIGR00225">
    <property type="entry name" value="prc"/>
    <property type="match status" value="1"/>
</dbReference>
<dbReference type="PANTHER" id="PTHR32060">
    <property type="entry name" value="TAIL-SPECIFIC PROTEASE"/>
    <property type="match status" value="1"/>
</dbReference>
<dbReference type="EMBL" id="JBBMFE010000010">
    <property type="protein sequence ID" value="MEQ2473028.1"/>
    <property type="molecule type" value="Genomic_DNA"/>
</dbReference>